<dbReference type="Gene3D" id="3.40.1550.10">
    <property type="entry name" value="CheC-like"/>
    <property type="match status" value="1"/>
</dbReference>
<dbReference type="GO" id="GO:0006935">
    <property type="term" value="P:chemotaxis"/>
    <property type="evidence" value="ECO:0007669"/>
    <property type="project" value="UniProtKB-KW"/>
</dbReference>
<dbReference type="GO" id="GO:0016787">
    <property type="term" value="F:hydrolase activity"/>
    <property type="evidence" value="ECO:0007669"/>
    <property type="project" value="UniProtKB-KW"/>
</dbReference>
<dbReference type="Pfam" id="PF04509">
    <property type="entry name" value="CheC"/>
    <property type="match status" value="1"/>
</dbReference>
<evidence type="ECO:0000256" key="2">
    <source>
        <dbReference type="ARBA" id="ARBA00022801"/>
    </source>
</evidence>
<keyword evidence="6" id="KW-1185">Reference proteome</keyword>
<keyword evidence="2" id="KW-0378">Hydrolase</keyword>
<evidence type="ECO:0000256" key="1">
    <source>
        <dbReference type="ARBA" id="ARBA00022500"/>
    </source>
</evidence>
<organism evidence="5 6">
    <name type="scientific">Halanaerobium polyolivorans</name>
    <dbReference type="NCBI Taxonomy" id="2886943"/>
    <lineage>
        <taxon>Bacteria</taxon>
        <taxon>Bacillati</taxon>
        <taxon>Bacillota</taxon>
        <taxon>Clostridia</taxon>
        <taxon>Halanaerobiales</taxon>
        <taxon>Halanaerobiaceae</taxon>
        <taxon>Halanaerobium</taxon>
    </lineage>
</organism>
<dbReference type="CDD" id="cd17909">
    <property type="entry name" value="CheC_ClassI"/>
    <property type="match status" value="1"/>
</dbReference>
<name>A0AAW4X091_9FIRM</name>
<proteinExistence type="predicted"/>
<protein>
    <submittedName>
        <fullName evidence="5">Chemotaxis protein CheC</fullName>
    </submittedName>
</protein>
<dbReference type="InterPro" id="IPR050992">
    <property type="entry name" value="CheZ_family_phosphatases"/>
</dbReference>
<feature type="domain" description="CheC-like protein" evidence="3">
    <location>
        <begin position="8"/>
        <end position="42"/>
    </location>
</feature>
<dbReference type="AlphaFoldDB" id="A0AAW4X091"/>
<feature type="domain" description="Chemotaxis phosphatase CheX-like" evidence="4">
    <location>
        <begin position="62"/>
        <end position="139"/>
    </location>
</feature>
<keyword evidence="1" id="KW-0145">Chemotaxis</keyword>
<dbReference type="SUPFAM" id="SSF103039">
    <property type="entry name" value="CheC-like"/>
    <property type="match status" value="1"/>
</dbReference>
<accession>A0AAW4X091</accession>
<dbReference type="InterPro" id="IPR028051">
    <property type="entry name" value="CheX-like_dom"/>
</dbReference>
<evidence type="ECO:0000313" key="5">
    <source>
        <dbReference type="EMBL" id="MCC3145216.1"/>
    </source>
</evidence>
<evidence type="ECO:0000259" key="4">
    <source>
        <dbReference type="Pfam" id="PF13690"/>
    </source>
</evidence>
<dbReference type="RefSeq" id="WP_229345819.1">
    <property type="nucleotide sequence ID" value="NZ_JAJFAT010000009.1"/>
</dbReference>
<comment type="caution">
    <text evidence="5">The sequence shown here is derived from an EMBL/GenBank/DDBJ whole genome shotgun (WGS) entry which is preliminary data.</text>
</comment>
<dbReference type="Proteomes" id="UP001199296">
    <property type="component" value="Unassembled WGS sequence"/>
</dbReference>
<dbReference type="InterPro" id="IPR028976">
    <property type="entry name" value="CheC-like_sf"/>
</dbReference>
<reference evidence="5 6" key="1">
    <citation type="submission" date="2021-10" db="EMBL/GenBank/DDBJ databases">
        <authorList>
            <person name="Grouzdev D.S."/>
            <person name="Pantiukh K.S."/>
            <person name="Krutkina M.S."/>
        </authorList>
    </citation>
    <scope>NUCLEOTIDE SEQUENCE [LARGE SCALE GENOMIC DNA]</scope>
    <source>
        <strain evidence="5 6">Z-7514</strain>
    </source>
</reference>
<dbReference type="PANTHER" id="PTHR43693">
    <property type="entry name" value="PROTEIN PHOSPHATASE CHEZ"/>
    <property type="match status" value="1"/>
</dbReference>
<gene>
    <name evidence="5" type="ORF">LJ207_07755</name>
</gene>
<evidence type="ECO:0000259" key="3">
    <source>
        <dbReference type="Pfam" id="PF04509"/>
    </source>
</evidence>
<dbReference type="InterPro" id="IPR007597">
    <property type="entry name" value="CheC"/>
</dbReference>
<dbReference type="PANTHER" id="PTHR43693:SF1">
    <property type="entry name" value="PROTEIN PHOSPHATASE CHEZ"/>
    <property type="match status" value="1"/>
</dbReference>
<dbReference type="EMBL" id="JAJFAT010000009">
    <property type="protein sequence ID" value="MCC3145216.1"/>
    <property type="molecule type" value="Genomic_DNA"/>
</dbReference>
<evidence type="ECO:0000313" key="6">
    <source>
        <dbReference type="Proteomes" id="UP001199296"/>
    </source>
</evidence>
<dbReference type="Pfam" id="PF13690">
    <property type="entry name" value="CheX"/>
    <property type="match status" value="1"/>
</dbReference>
<sequence length="203" mass="22711">MKLNPIRKDMLKEVANIGAGNAATSFSKMIDKEIAMSVPEIELIEMQDLPLITGDEEDYIACVMINFKGEIQGKILIVLEIEAVEKILRYMFFLDSEDELPSEDMQHSALNELSNILSGSYLKAINDFSGLELNQEIPLSAFDMAGAILSSSLIDLSENEDEILLLETEFSLANDKVELFYLFVPEQESLEILFDKLEGGSFV</sequence>